<dbReference type="OrthoDB" id="5422863at2759"/>
<dbReference type="EMBL" id="JAFJYH010000275">
    <property type="protein sequence ID" value="KAG4414221.1"/>
    <property type="molecule type" value="Genomic_DNA"/>
</dbReference>
<proteinExistence type="predicted"/>
<dbReference type="InterPro" id="IPR038071">
    <property type="entry name" value="UROD/MetE-like_sf"/>
</dbReference>
<evidence type="ECO:0000313" key="1">
    <source>
        <dbReference type="EMBL" id="KAG4414221.1"/>
    </source>
</evidence>
<protein>
    <submittedName>
        <fullName evidence="1">Uncharacterized protein</fullName>
    </submittedName>
</protein>
<accession>A0A8H7W1B6</accession>
<sequence>MSSNLDSTLKPRHVHFLGSLPLASSEDVFQRLTTTFPTQLQRIPDGETGTRKGFVMWQKDIFEGSNIRIKSHTPADNEPRVPTISTPTANLAPTYDDFALESYKAFCQLRDEGVISRGIRFQVSLPTPANVICCVVHPEDQVRAEPLYEAALLSCLRRIQDSIPAGDLAIQWDMAVEFALLEFAKLDPQPESKPFYLTNPWFSPLKEGLVERIARLARYVDSSVEMGLHLCYGDARHQHFIQPRDTSLLVEMANKISGAVERDINWLHMPVPIDRTDEAYFAPLRQLKMKGETELFLGLVHADGAEKTEERIRVARKFVSGFGIATECGMGRTGDEEFEKKMDVLAAVTGP</sequence>
<reference evidence="1" key="1">
    <citation type="submission" date="2021-02" db="EMBL/GenBank/DDBJ databases">
        <title>Genome sequence Cadophora malorum strain M34.</title>
        <authorList>
            <person name="Stefanovic E."/>
            <person name="Vu D."/>
            <person name="Scully C."/>
            <person name="Dijksterhuis J."/>
            <person name="Roader J."/>
            <person name="Houbraken J."/>
        </authorList>
    </citation>
    <scope>NUCLEOTIDE SEQUENCE</scope>
    <source>
        <strain evidence="1">M34</strain>
    </source>
</reference>
<name>A0A8H7W1B6_9HELO</name>
<keyword evidence="2" id="KW-1185">Reference proteome</keyword>
<dbReference type="SUPFAM" id="SSF51726">
    <property type="entry name" value="UROD/MetE-like"/>
    <property type="match status" value="1"/>
</dbReference>
<evidence type="ECO:0000313" key="2">
    <source>
        <dbReference type="Proteomes" id="UP000664132"/>
    </source>
</evidence>
<dbReference type="Proteomes" id="UP000664132">
    <property type="component" value="Unassembled WGS sequence"/>
</dbReference>
<organism evidence="1 2">
    <name type="scientific">Cadophora malorum</name>
    <dbReference type="NCBI Taxonomy" id="108018"/>
    <lineage>
        <taxon>Eukaryota</taxon>
        <taxon>Fungi</taxon>
        <taxon>Dikarya</taxon>
        <taxon>Ascomycota</taxon>
        <taxon>Pezizomycotina</taxon>
        <taxon>Leotiomycetes</taxon>
        <taxon>Helotiales</taxon>
        <taxon>Ploettnerulaceae</taxon>
        <taxon>Cadophora</taxon>
    </lineage>
</organism>
<gene>
    <name evidence="1" type="ORF">IFR04_012627</name>
</gene>
<comment type="caution">
    <text evidence="1">The sequence shown here is derived from an EMBL/GenBank/DDBJ whole genome shotgun (WGS) entry which is preliminary data.</text>
</comment>
<dbReference type="Gene3D" id="3.20.20.210">
    <property type="match status" value="1"/>
</dbReference>
<dbReference type="AlphaFoldDB" id="A0A8H7W1B6"/>